<evidence type="ECO:0000256" key="1">
    <source>
        <dbReference type="ARBA" id="ARBA00004229"/>
    </source>
</evidence>
<dbReference type="OrthoDB" id="738517at2759"/>
<dbReference type="SUPFAM" id="SSF52540">
    <property type="entry name" value="P-loop containing nucleoside triphosphate hydrolases"/>
    <property type="match status" value="1"/>
</dbReference>
<dbReference type="Gramene" id="EME30780">
    <property type="protein sequence ID" value="EME30780"/>
    <property type="gene ID" value="Gasu_20140"/>
</dbReference>
<comment type="pathway">
    <text evidence="2">Carbohydrate biosynthesis; Calvin cycle.</text>
</comment>
<evidence type="ECO:0000256" key="3">
    <source>
        <dbReference type="ARBA" id="ARBA00009719"/>
    </source>
</evidence>
<keyword evidence="14" id="KW-0809">Transit peptide</keyword>
<dbReference type="UniPathway" id="UPA00116"/>
<evidence type="ECO:0000256" key="16">
    <source>
        <dbReference type="ARBA" id="ARBA00031382"/>
    </source>
</evidence>
<reference evidence="20" key="1">
    <citation type="journal article" date="2013" name="Science">
        <title>Gene transfer from bacteria and archaea facilitated evolution of an extremophilic eukaryote.</title>
        <authorList>
            <person name="Schonknecht G."/>
            <person name="Chen W.H."/>
            <person name="Ternes C.M."/>
            <person name="Barbier G.G."/>
            <person name="Shrestha R.P."/>
            <person name="Stanke M."/>
            <person name="Brautigam A."/>
            <person name="Baker B.J."/>
            <person name="Banfield J.F."/>
            <person name="Garavito R.M."/>
            <person name="Carr K."/>
            <person name="Wilkerson C."/>
            <person name="Rensing S.A."/>
            <person name="Gagneul D."/>
            <person name="Dickenson N.E."/>
            <person name="Oesterhelt C."/>
            <person name="Lercher M.J."/>
            <person name="Weber A.P."/>
        </authorList>
    </citation>
    <scope>NUCLEOTIDE SEQUENCE [LARGE SCALE GENOMIC DNA]</scope>
    <source>
        <strain evidence="20">074W</strain>
    </source>
</reference>
<feature type="domain" description="Phosphoribulokinase/uridine kinase" evidence="18">
    <location>
        <begin position="124"/>
        <end position="315"/>
    </location>
</feature>
<comment type="subcellular location">
    <subcellularLocation>
        <location evidence="1">Plastid</location>
        <location evidence="1">Chloroplast</location>
    </subcellularLocation>
</comment>
<dbReference type="OMA" id="GLKMRAT"/>
<keyword evidence="10 19" id="KW-0808">Transferase</keyword>
<evidence type="ECO:0000256" key="2">
    <source>
        <dbReference type="ARBA" id="ARBA00005215"/>
    </source>
</evidence>
<dbReference type="InterPro" id="IPR006082">
    <property type="entry name" value="PRK"/>
</dbReference>
<comment type="similarity">
    <text evidence="3">Belongs to the phosphoribulokinase family.</text>
</comment>
<dbReference type="GO" id="GO:0097718">
    <property type="term" value="F:disordered domain specific binding"/>
    <property type="evidence" value="ECO:0007669"/>
    <property type="project" value="EnsemblPlants"/>
</dbReference>
<evidence type="ECO:0000259" key="18">
    <source>
        <dbReference type="Pfam" id="PF00485"/>
    </source>
</evidence>
<evidence type="ECO:0000256" key="6">
    <source>
        <dbReference type="ARBA" id="ARBA00022528"/>
    </source>
</evidence>
<keyword evidence="9" id="KW-0934">Plastid</keyword>
<evidence type="ECO:0000313" key="20">
    <source>
        <dbReference type="Proteomes" id="UP000030680"/>
    </source>
</evidence>
<dbReference type="GO" id="GO:0042803">
    <property type="term" value="F:protein homodimerization activity"/>
    <property type="evidence" value="ECO:0007669"/>
    <property type="project" value="EnsemblPlants"/>
</dbReference>
<evidence type="ECO:0000256" key="7">
    <source>
        <dbReference type="ARBA" id="ARBA00022531"/>
    </source>
</evidence>
<evidence type="ECO:0000256" key="11">
    <source>
        <dbReference type="ARBA" id="ARBA00022741"/>
    </source>
</evidence>
<dbReference type="PRINTS" id="PR00478">
    <property type="entry name" value="PHRIBLKINASE"/>
</dbReference>
<evidence type="ECO:0000256" key="4">
    <source>
        <dbReference type="ARBA" id="ARBA00012042"/>
    </source>
</evidence>
<keyword evidence="8" id="KW-0113">Calvin cycle</keyword>
<keyword evidence="20" id="KW-1185">Reference proteome</keyword>
<dbReference type="Gene3D" id="3.40.50.300">
    <property type="entry name" value="P-loop containing nucleotide triphosphate hydrolases"/>
    <property type="match status" value="1"/>
</dbReference>
<protein>
    <recommendedName>
        <fullName evidence="5">Phosphoribulokinase, chloroplastic</fullName>
        <ecNumber evidence="4">2.7.1.19</ecNumber>
    </recommendedName>
    <alternativeName>
        <fullName evidence="16">Phosphopentokinase</fullName>
    </alternativeName>
</protein>
<dbReference type="AlphaFoldDB" id="M2X324"/>
<keyword evidence="11" id="KW-0547">Nucleotide-binding</keyword>
<keyword evidence="13" id="KW-0067">ATP-binding</keyword>
<accession>M2X324</accession>
<dbReference type="GO" id="GO:0005524">
    <property type="term" value="F:ATP binding"/>
    <property type="evidence" value="ECO:0007669"/>
    <property type="project" value="UniProtKB-KW"/>
</dbReference>
<dbReference type="InterPro" id="IPR006083">
    <property type="entry name" value="PRK/URK"/>
</dbReference>
<evidence type="ECO:0000256" key="17">
    <source>
        <dbReference type="ARBA" id="ARBA00047663"/>
    </source>
</evidence>
<keyword evidence="7" id="KW-0602">Photosynthesis</keyword>
<gene>
    <name evidence="19" type="ORF">Gasu_20140</name>
</gene>
<dbReference type="GO" id="GO:0008974">
    <property type="term" value="F:phosphoribulokinase activity"/>
    <property type="evidence" value="ECO:0007669"/>
    <property type="project" value="UniProtKB-EC"/>
</dbReference>
<dbReference type="EC" id="2.7.1.19" evidence="4"/>
<evidence type="ECO:0000256" key="12">
    <source>
        <dbReference type="ARBA" id="ARBA00022777"/>
    </source>
</evidence>
<dbReference type="GO" id="GO:0009507">
    <property type="term" value="C:chloroplast"/>
    <property type="evidence" value="ECO:0007669"/>
    <property type="project" value="UniProtKB-SubCell"/>
</dbReference>
<dbReference type="eggNOG" id="KOG4203">
    <property type="taxonomic scope" value="Eukaryota"/>
</dbReference>
<dbReference type="STRING" id="130081.M2X324"/>
<dbReference type="KEGG" id="gsl:Gasu_20140"/>
<dbReference type="NCBIfam" id="NF005655">
    <property type="entry name" value="PRK07429.1"/>
    <property type="match status" value="1"/>
</dbReference>
<organism evidence="19 20">
    <name type="scientific">Galdieria sulphuraria</name>
    <name type="common">Red alga</name>
    <dbReference type="NCBI Taxonomy" id="130081"/>
    <lineage>
        <taxon>Eukaryota</taxon>
        <taxon>Rhodophyta</taxon>
        <taxon>Bangiophyceae</taxon>
        <taxon>Galdieriales</taxon>
        <taxon>Galdieriaceae</taxon>
        <taxon>Galdieria</taxon>
    </lineage>
</organism>
<evidence type="ECO:0000256" key="5">
    <source>
        <dbReference type="ARBA" id="ARBA00017837"/>
    </source>
</evidence>
<dbReference type="GO" id="GO:0019253">
    <property type="term" value="P:reductive pentose-phosphate cycle"/>
    <property type="evidence" value="ECO:0007669"/>
    <property type="project" value="UniProtKB-UniPathway"/>
</dbReference>
<comment type="catalytic activity">
    <reaction evidence="17">
        <text>D-ribulose 5-phosphate + ATP = D-ribulose 1,5-bisphosphate + ADP + H(+)</text>
        <dbReference type="Rhea" id="RHEA:19365"/>
        <dbReference type="ChEBI" id="CHEBI:15378"/>
        <dbReference type="ChEBI" id="CHEBI:30616"/>
        <dbReference type="ChEBI" id="CHEBI:57870"/>
        <dbReference type="ChEBI" id="CHEBI:58121"/>
        <dbReference type="ChEBI" id="CHEBI:456216"/>
        <dbReference type="EC" id="2.7.1.19"/>
    </reaction>
</comment>
<evidence type="ECO:0000256" key="8">
    <source>
        <dbReference type="ARBA" id="ARBA00022567"/>
    </source>
</evidence>
<evidence type="ECO:0000256" key="14">
    <source>
        <dbReference type="ARBA" id="ARBA00022946"/>
    </source>
</evidence>
<evidence type="ECO:0000256" key="10">
    <source>
        <dbReference type="ARBA" id="ARBA00022679"/>
    </source>
</evidence>
<keyword evidence="6" id="KW-0150">Chloroplast</keyword>
<dbReference type="GO" id="GO:0009409">
    <property type="term" value="P:response to cold"/>
    <property type="evidence" value="ECO:0007669"/>
    <property type="project" value="EnsemblPlants"/>
</dbReference>
<dbReference type="EMBL" id="KB454497">
    <property type="protein sequence ID" value="EME30780.1"/>
    <property type="molecule type" value="Genomic_DNA"/>
</dbReference>
<sequence>MELRDSLSTMGFVLPSTTSYVVYKSSSTIKSKKYNKRNYSSVSRVQVGGSKISSWSSNRLLFQGKEINTTRKTTTKYWIITVSSQTALEEFVNCSGAKGVHESAGISRSKSKVLRNKGIERPVIIGVAADSGCGKSTFLRRVNEIFGTKVSQSHTPQGELVTVICLDDFHTLDRKGRAEKKVTALNPEANNFELMYQQIAALKEGYDIMKPIYNHQTGLIDPPELIQPNHIIVIEGLHPWYDARMKQLLDFTVYLDISDEVKVAWKIQRDMAERGHKLENILASIESRKPDFQQYIDPQKKDAVAVIQVLPTRLIPDDTEKKVLRVRLIQREGIQGFQSVYLYDEGSTIDWIPCGRKLTCSYPGIKFHYGPDNWYNHDVSVLEVDGNFEKLEELIYIESHLNNTSTKFYGEITQQLLRNSSAPGSNNGTGLFQVLTALKMRQLYEELTGKSIAPVLV</sequence>
<dbReference type="FunFam" id="3.40.50.300:FF:000619">
    <property type="entry name" value="Phosphoribulokinase"/>
    <property type="match status" value="1"/>
</dbReference>
<dbReference type="GeneID" id="17089482"/>
<dbReference type="PANTHER" id="PTHR10285">
    <property type="entry name" value="URIDINE KINASE"/>
    <property type="match status" value="1"/>
</dbReference>
<evidence type="ECO:0000256" key="9">
    <source>
        <dbReference type="ARBA" id="ARBA00022640"/>
    </source>
</evidence>
<evidence type="ECO:0000256" key="15">
    <source>
        <dbReference type="ARBA" id="ARBA00023157"/>
    </source>
</evidence>
<dbReference type="RefSeq" id="XP_005707300.1">
    <property type="nucleotide sequence ID" value="XM_005707243.1"/>
</dbReference>
<keyword evidence="15" id="KW-1015">Disulfide bond</keyword>
<dbReference type="InterPro" id="IPR027417">
    <property type="entry name" value="P-loop_NTPase"/>
</dbReference>
<evidence type="ECO:0000313" key="19">
    <source>
        <dbReference type="EMBL" id="EME30780.1"/>
    </source>
</evidence>
<dbReference type="CDD" id="cd02026">
    <property type="entry name" value="PRK"/>
    <property type="match status" value="1"/>
</dbReference>
<dbReference type="Proteomes" id="UP000030680">
    <property type="component" value="Unassembled WGS sequence"/>
</dbReference>
<keyword evidence="12 19" id="KW-0418">Kinase</keyword>
<name>M2X324_GALSU</name>
<proteinExistence type="inferred from homology"/>
<evidence type="ECO:0000256" key="13">
    <source>
        <dbReference type="ARBA" id="ARBA00022840"/>
    </source>
</evidence>
<dbReference type="Pfam" id="PF00485">
    <property type="entry name" value="PRK"/>
    <property type="match status" value="1"/>
</dbReference>